<proteinExistence type="predicted"/>
<feature type="transmembrane region" description="Helical" evidence="1">
    <location>
        <begin position="20"/>
        <end position="40"/>
    </location>
</feature>
<reference evidence="2 3" key="1">
    <citation type="journal article" date="2009" name="Nature">
        <title>Evolution of pathogenicity and sexual reproduction in eight Candida genomes.</title>
        <authorList>
            <person name="Butler G."/>
            <person name="Rasmussen M.D."/>
            <person name="Lin M.F."/>
            <person name="Santos M.A."/>
            <person name="Sakthikumar S."/>
            <person name="Munro C.A."/>
            <person name="Rheinbay E."/>
            <person name="Grabherr M."/>
            <person name="Forche A."/>
            <person name="Reedy J.L."/>
            <person name="Agrafioti I."/>
            <person name="Arnaud M.B."/>
            <person name="Bates S."/>
            <person name="Brown A.J."/>
            <person name="Brunke S."/>
            <person name="Costanzo M.C."/>
            <person name="Fitzpatrick D.A."/>
            <person name="de Groot P.W."/>
            <person name="Harris D."/>
            <person name="Hoyer L.L."/>
            <person name="Hube B."/>
            <person name="Klis F.M."/>
            <person name="Kodira C."/>
            <person name="Lennard N."/>
            <person name="Logue M.E."/>
            <person name="Martin R."/>
            <person name="Neiman A.M."/>
            <person name="Nikolaou E."/>
            <person name="Quail M.A."/>
            <person name="Quinn J."/>
            <person name="Santos M.C."/>
            <person name="Schmitzberger F.F."/>
            <person name="Sherlock G."/>
            <person name="Shah P."/>
            <person name="Silverstein K.A."/>
            <person name="Skrzypek M.S."/>
            <person name="Soll D."/>
            <person name="Staggs R."/>
            <person name="Stansfield I."/>
            <person name="Stumpf M.P."/>
            <person name="Sudbery P.E."/>
            <person name="Srikantha T."/>
            <person name="Zeng Q."/>
            <person name="Berman J."/>
            <person name="Berriman M."/>
            <person name="Heitman J."/>
            <person name="Gow N.A."/>
            <person name="Lorenz M.C."/>
            <person name="Birren B.W."/>
            <person name="Kellis M."/>
            <person name="Cuomo C.A."/>
        </authorList>
    </citation>
    <scope>NUCLEOTIDE SEQUENCE [LARGE SCALE GENOMIC DNA]</scope>
    <source>
        <strain evidence="2 3">WO-1</strain>
    </source>
</reference>
<evidence type="ECO:0000313" key="3">
    <source>
        <dbReference type="Proteomes" id="UP000001429"/>
    </source>
</evidence>
<sequence length="199" mass="21941">MRRQLDNDCESDNSLTNCSLINFLILGTVLLTYHTVKLPLMSTTATFSSSLELKRTSASTFPAKQSADISPKTNSTTFGITSIYVSLSRQMFKMYTLAPVRTATNPTPSILSETSICNIGSQKSIWYAGDSTIQSSFDSYVVIFKIDRDSPVTNVIRSTYASSDLTKISNVCKRSPCIGSYAMLEVKDLDSNMYARIIS</sequence>
<dbReference type="HOGENOM" id="CLU_118655_0_0_1"/>
<dbReference type="PaxDb" id="5476-C4YGN7"/>
<evidence type="ECO:0000256" key="1">
    <source>
        <dbReference type="SAM" id="Phobius"/>
    </source>
</evidence>
<evidence type="ECO:0000313" key="2">
    <source>
        <dbReference type="EMBL" id="EEQ44919.1"/>
    </source>
</evidence>
<keyword evidence="1" id="KW-0472">Membrane</keyword>
<keyword evidence="1" id="KW-0812">Transmembrane</keyword>
<organism evidence="2 3">
    <name type="scientific">Candida albicans (strain WO-1)</name>
    <name type="common">Yeast</name>
    <dbReference type="NCBI Taxonomy" id="294748"/>
    <lineage>
        <taxon>Eukaryota</taxon>
        <taxon>Fungi</taxon>
        <taxon>Dikarya</taxon>
        <taxon>Ascomycota</taxon>
        <taxon>Saccharomycotina</taxon>
        <taxon>Pichiomycetes</taxon>
        <taxon>Debaryomycetaceae</taxon>
        <taxon>Candida/Lodderomyces clade</taxon>
        <taxon>Candida</taxon>
    </lineage>
</organism>
<gene>
    <name evidence="2" type="ORF">CAWG_03217</name>
</gene>
<protein>
    <submittedName>
        <fullName evidence="2">Uncharacterized protein</fullName>
    </submittedName>
</protein>
<keyword evidence="3" id="KW-1185">Reference proteome</keyword>
<accession>C4YGN7</accession>
<dbReference type="AlphaFoldDB" id="C4YGN7"/>
<dbReference type="EMBL" id="CH672349">
    <property type="protein sequence ID" value="EEQ44919.1"/>
    <property type="molecule type" value="Genomic_DNA"/>
</dbReference>
<dbReference type="VEuPathDB" id="FungiDB:CAWG_03217"/>
<name>C4YGN7_CANAW</name>
<dbReference type="Proteomes" id="UP000001429">
    <property type="component" value="Chromosome 4"/>
</dbReference>
<keyword evidence="1" id="KW-1133">Transmembrane helix</keyword>